<keyword evidence="3" id="KW-1185">Reference proteome</keyword>
<reference evidence="2" key="1">
    <citation type="submission" date="2023-08" db="EMBL/GenBank/DDBJ databases">
        <title>A de novo genome assembly of Solanum verrucosum Schlechtendal, a Mexican diploid species geographically isolated from the other diploid A-genome species in potato relatives.</title>
        <authorList>
            <person name="Hosaka K."/>
        </authorList>
    </citation>
    <scope>NUCLEOTIDE SEQUENCE</scope>
    <source>
        <tissue evidence="2">Young leaves</tissue>
    </source>
</reference>
<feature type="region of interest" description="Disordered" evidence="1">
    <location>
        <begin position="1"/>
        <end position="45"/>
    </location>
</feature>
<dbReference type="EMBL" id="CP133614">
    <property type="protein sequence ID" value="WMV19080.1"/>
    <property type="molecule type" value="Genomic_DNA"/>
</dbReference>
<dbReference type="Proteomes" id="UP001234989">
    <property type="component" value="Chromosome 3"/>
</dbReference>
<gene>
    <name evidence="2" type="ORF">MTR67_012465</name>
</gene>
<sequence>MDQVGEKGEQWVHHREVLQSSTLSPKDPEHDDTEGWVHPLGHDNHPGKANIIADALRRLSMGSTAHVEEGKKELAKDVHKLARLGVKLMDSNEGGVVVMNGAESSLVSKVKEKQDQDPVLLE</sequence>
<protein>
    <submittedName>
        <fullName evidence="2">Uncharacterized protein</fullName>
    </submittedName>
</protein>
<organism evidence="2 3">
    <name type="scientific">Solanum verrucosum</name>
    <dbReference type="NCBI Taxonomy" id="315347"/>
    <lineage>
        <taxon>Eukaryota</taxon>
        <taxon>Viridiplantae</taxon>
        <taxon>Streptophyta</taxon>
        <taxon>Embryophyta</taxon>
        <taxon>Tracheophyta</taxon>
        <taxon>Spermatophyta</taxon>
        <taxon>Magnoliopsida</taxon>
        <taxon>eudicotyledons</taxon>
        <taxon>Gunneridae</taxon>
        <taxon>Pentapetalae</taxon>
        <taxon>asterids</taxon>
        <taxon>lamiids</taxon>
        <taxon>Solanales</taxon>
        <taxon>Solanaceae</taxon>
        <taxon>Solanoideae</taxon>
        <taxon>Solaneae</taxon>
        <taxon>Solanum</taxon>
    </lineage>
</organism>
<feature type="compositionally biased region" description="Basic and acidic residues" evidence="1">
    <location>
        <begin position="1"/>
        <end position="17"/>
    </location>
</feature>
<evidence type="ECO:0000313" key="3">
    <source>
        <dbReference type="Proteomes" id="UP001234989"/>
    </source>
</evidence>
<proteinExistence type="predicted"/>
<name>A0AAF0QD28_SOLVR</name>
<dbReference type="AlphaFoldDB" id="A0AAF0QD28"/>
<accession>A0AAF0QD28</accession>
<evidence type="ECO:0000256" key="1">
    <source>
        <dbReference type="SAM" id="MobiDB-lite"/>
    </source>
</evidence>
<feature type="compositionally biased region" description="Basic and acidic residues" evidence="1">
    <location>
        <begin position="26"/>
        <end position="45"/>
    </location>
</feature>
<evidence type="ECO:0000313" key="2">
    <source>
        <dbReference type="EMBL" id="WMV19080.1"/>
    </source>
</evidence>